<protein>
    <submittedName>
        <fullName evidence="2">Uncharacterized protein</fullName>
    </submittedName>
</protein>
<reference evidence="3" key="1">
    <citation type="submission" date="2016-10" db="EMBL/GenBank/DDBJ databases">
        <authorList>
            <person name="Varghese N."/>
            <person name="Submissions S."/>
        </authorList>
    </citation>
    <scope>NUCLEOTIDE SEQUENCE [LARGE SCALE GENOMIC DNA]</scope>
    <source>
        <strain evidence="3">DSM 45722</strain>
    </source>
</reference>
<organism evidence="2 3">
    <name type="scientific">Klenkia marina</name>
    <dbReference type="NCBI Taxonomy" id="1960309"/>
    <lineage>
        <taxon>Bacteria</taxon>
        <taxon>Bacillati</taxon>
        <taxon>Actinomycetota</taxon>
        <taxon>Actinomycetes</taxon>
        <taxon>Geodermatophilales</taxon>
        <taxon>Geodermatophilaceae</taxon>
        <taxon>Klenkia</taxon>
    </lineage>
</organism>
<accession>A0A1G4Y846</accession>
<name>A0A1G4Y846_9ACTN</name>
<dbReference type="AlphaFoldDB" id="A0A1G4Y846"/>
<evidence type="ECO:0000313" key="2">
    <source>
        <dbReference type="EMBL" id="SCX49572.1"/>
    </source>
</evidence>
<dbReference type="EMBL" id="FMUH01000003">
    <property type="protein sequence ID" value="SCX49572.1"/>
    <property type="molecule type" value="Genomic_DNA"/>
</dbReference>
<dbReference type="Proteomes" id="UP000198981">
    <property type="component" value="Unassembled WGS sequence"/>
</dbReference>
<gene>
    <name evidence="2" type="ORF">SAMN03159343_2226</name>
</gene>
<proteinExistence type="predicted"/>
<dbReference type="RefSeq" id="WP_165839354.1">
    <property type="nucleotide sequence ID" value="NZ_FMUH01000003.1"/>
</dbReference>
<feature type="region of interest" description="Disordered" evidence="1">
    <location>
        <begin position="1"/>
        <end position="51"/>
    </location>
</feature>
<keyword evidence="3" id="KW-1185">Reference proteome</keyword>
<evidence type="ECO:0000256" key="1">
    <source>
        <dbReference type="SAM" id="MobiDB-lite"/>
    </source>
</evidence>
<evidence type="ECO:0000313" key="3">
    <source>
        <dbReference type="Proteomes" id="UP000198981"/>
    </source>
</evidence>
<sequence>MSKVSAYYSINPTDPDVHHDQSDCPSGQQIPAHNRRSGTNGYPKCKHCRDM</sequence>